<evidence type="ECO:0000313" key="5">
    <source>
        <dbReference type="EMBL" id="QSX34658.1"/>
    </source>
</evidence>
<evidence type="ECO:0000313" key="6">
    <source>
        <dbReference type="Proteomes" id="UP000662770"/>
    </source>
</evidence>
<keyword evidence="3" id="KW-0804">Transcription</keyword>
<protein>
    <submittedName>
        <fullName evidence="5">LysR family transcriptional regulator</fullName>
    </submittedName>
</protein>
<accession>A0ABX7QVK1</accession>
<keyword evidence="2" id="KW-0805">Transcription regulation</keyword>
<dbReference type="InterPro" id="IPR036388">
    <property type="entry name" value="WH-like_DNA-bd_sf"/>
</dbReference>
<dbReference type="InterPro" id="IPR036390">
    <property type="entry name" value="WH_DNA-bd_sf"/>
</dbReference>
<reference evidence="5 6" key="1">
    <citation type="submission" date="2021-03" db="EMBL/GenBank/DDBJ databases">
        <title>Novel species identification of genus Shewanella.</title>
        <authorList>
            <person name="Liu G."/>
            <person name="Zhang Q."/>
        </authorList>
    </citation>
    <scope>NUCLEOTIDE SEQUENCE [LARGE SCALE GENOMIC DNA]</scope>
    <source>
        <strain evidence="5 6">FJAT-51800</strain>
    </source>
</reference>
<dbReference type="PANTHER" id="PTHR30126:SF39">
    <property type="entry name" value="HTH-TYPE TRANSCRIPTIONAL REGULATOR CYSL"/>
    <property type="match status" value="1"/>
</dbReference>
<dbReference type="SUPFAM" id="SSF46785">
    <property type="entry name" value="Winged helix' DNA-binding domain"/>
    <property type="match status" value="1"/>
</dbReference>
<dbReference type="InterPro" id="IPR000847">
    <property type="entry name" value="LysR_HTH_N"/>
</dbReference>
<feature type="domain" description="HTH lysR-type" evidence="4">
    <location>
        <begin position="1"/>
        <end position="58"/>
    </location>
</feature>
<dbReference type="PRINTS" id="PR00039">
    <property type="entry name" value="HTHLYSR"/>
</dbReference>
<dbReference type="PROSITE" id="PS50931">
    <property type="entry name" value="HTH_LYSR"/>
    <property type="match status" value="1"/>
</dbReference>
<dbReference type="PANTHER" id="PTHR30126">
    <property type="entry name" value="HTH-TYPE TRANSCRIPTIONAL REGULATOR"/>
    <property type="match status" value="1"/>
</dbReference>
<dbReference type="Gene3D" id="1.10.10.10">
    <property type="entry name" value="Winged helix-like DNA-binding domain superfamily/Winged helix DNA-binding domain"/>
    <property type="match status" value="1"/>
</dbReference>
<dbReference type="Pfam" id="PF00126">
    <property type="entry name" value="HTH_1"/>
    <property type="match status" value="1"/>
</dbReference>
<sequence>MSFSHLNALQQVCELGNMTLAADQLGIAQPALSKIIANLEQTFGVSLFDRRGRRLVLNPCG</sequence>
<evidence type="ECO:0000256" key="2">
    <source>
        <dbReference type="ARBA" id="ARBA00023015"/>
    </source>
</evidence>
<keyword evidence="6" id="KW-1185">Reference proteome</keyword>
<comment type="similarity">
    <text evidence="1">Belongs to the LysR transcriptional regulatory family.</text>
</comment>
<organism evidence="5 6">
    <name type="scientific">Shewanella avicenniae</name>
    <dbReference type="NCBI Taxonomy" id="2814294"/>
    <lineage>
        <taxon>Bacteria</taxon>
        <taxon>Pseudomonadati</taxon>
        <taxon>Pseudomonadota</taxon>
        <taxon>Gammaproteobacteria</taxon>
        <taxon>Alteromonadales</taxon>
        <taxon>Shewanellaceae</taxon>
        <taxon>Shewanella</taxon>
    </lineage>
</organism>
<evidence type="ECO:0000256" key="1">
    <source>
        <dbReference type="ARBA" id="ARBA00009437"/>
    </source>
</evidence>
<gene>
    <name evidence="5" type="ORF">JYB87_05315</name>
</gene>
<name>A0ABX7QVK1_9GAMM</name>
<proteinExistence type="inferred from homology"/>
<evidence type="ECO:0000256" key="3">
    <source>
        <dbReference type="ARBA" id="ARBA00023163"/>
    </source>
</evidence>
<dbReference type="RefSeq" id="WP_207355858.1">
    <property type="nucleotide sequence ID" value="NZ_CP071503.1"/>
</dbReference>
<dbReference type="Proteomes" id="UP000662770">
    <property type="component" value="Chromosome"/>
</dbReference>
<dbReference type="EMBL" id="CP071503">
    <property type="protein sequence ID" value="QSX34658.1"/>
    <property type="molecule type" value="Genomic_DNA"/>
</dbReference>
<evidence type="ECO:0000259" key="4">
    <source>
        <dbReference type="PROSITE" id="PS50931"/>
    </source>
</evidence>